<protein>
    <recommendedName>
        <fullName evidence="4">Zn(2)-C6 fungal-type domain-containing protein</fullName>
    </recommendedName>
</protein>
<dbReference type="CDD" id="cd12148">
    <property type="entry name" value="fungal_TF_MHR"/>
    <property type="match status" value="1"/>
</dbReference>
<dbReference type="PROSITE" id="PS00463">
    <property type="entry name" value="ZN2_CY6_FUNGAL_1"/>
    <property type="match status" value="1"/>
</dbReference>
<dbReference type="InterPro" id="IPR036864">
    <property type="entry name" value="Zn2-C6_fun-type_DNA-bd_sf"/>
</dbReference>
<reference evidence="5 6" key="1">
    <citation type="submission" date="2024-01" db="EMBL/GenBank/DDBJ databases">
        <title>Complete genome of Cladobotryum mycophilum ATHUM6906.</title>
        <authorList>
            <person name="Christinaki A.C."/>
            <person name="Myridakis A.I."/>
            <person name="Kouvelis V.N."/>
        </authorList>
    </citation>
    <scope>NUCLEOTIDE SEQUENCE [LARGE SCALE GENOMIC DNA]</scope>
    <source>
        <strain evidence="5 6">ATHUM6906</strain>
    </source>
</reference>
<evidence type="ECO:0000256" key="2">
    <source>
        <dbReference type="ARBA" id="ARBA00023242"/>
    </source>
</evidence>
<organism evidence="5 6">
    <name type="scientific">Cladobotryum mycophilum</name>
    <dbReference type="NCBI Taxonomy" id="491253"/>
    <lineage>
        <taxon>Eukaryota</taxon>
        <taxon>Fungi</taxon>
        <taxon>Dikarya</taxon>
        <taxon>Ascomycota</taxon>
        <taxon>Pezizomycotina</taxon>
        <taxon>Sordariomycetes</taxon>
        <taxon>Hypocreomycetidae</taxon>
        <taxon>Hypocreales</taxon>
        <taxon>Hypocreaceae</taxon>
        <taxon>Cladobotryum</taxon>
    </lineage>
</organism>
<evidence type="ECO:0000313" key="6">
    <source>
        <dbReference type="Proteomes" id="UP001338125"/>
    </source>
</evidence>
<feature type="compositionally biased region" description="Low complexity" evidence="3">
    <location>
        <begin position="83"/>
        <end position="103"/>
    </location>
</feature>
<feature type="region of interest" description="Disordered" evidence="3">
    <location>
        <begin position="227"/>
        <end position="246"/>
    </location>
</feature>
<evidence type="ECO:0000313" key="5">
    <source>
        <dbReference type="EMBL" id="KAK5992561.1"/>
    </source>
</evidence>
<dbReference type="PROSITE" id="PS50048">
    <property type="entry name" value="ZN2_CY6_FUNGAL_2"/>
    <property type="match status" value="1"/>
</dbReference>
<evidence type="ECO:0000256" key="1">
    <source>
        <dbReference type="ARBA" id="ARBA00022723"/>
    </source>
</evidence>
<dbReference type="InterPro" id="IPR001138">
    <property type="entry name" value="Zn2Cys6_DnaBD"/>
</dbReference>
<keyword evidence="1" id="KW-0479">Metal-binding</keyword>
<dbReference type="Pfam" id="PF00172">
    <property type="entry name" value="Zn_clus"/>
    <property type="match status" value="1"/>
</dbReference>
<dbReference type="SMART" id="SM00066">
    <property type="entry name" value="GAL4"/>
    <property type="match status" value="1"/>
</dbReference>
<dbReference type="Gene3D" id="4.10.240.10">
    <property type="entry name" value="Zn(2)-C6 fungal-type DNA-binding domain"/>
    <property type="match status" value="1"/>
</dbReference>
<feature type="domain" description="Zn(2)-C6 fungal-type" evidence="4">
    <location>
        <begin position="142"/>
        <end position="172"/>
    </location>
</feature>
<feature type="region of interest" description="Disordered" evidence="3">
    <location>
        <begin position="76"/>
        <end position="133"/>
    </location>
</feature>
<dbReference type="EMBL" id="JAVFKD010000012">
    <property type="protein sequence ID" value="KAK5992561.1"/>
    <property type="molecule type" value="Genomic_DNA"/>
</dbReference>
<dbReference type="CDD" id="cd00067">
    <property type="entry name" value="GAL4"/>
    <property type="match status" value="1"/>
</dbReference>
<dbReference type="SUPFAM" id="SSF57701">
    <property type="entry name" value="Zn2/Cys6 DNA-binding domain"/>
    <property type="match status" value="1"/>
</dbReference>
<dbReference type="PANTHER" id="PTHR47785">
    <property type="entry name" value="ZN(II)2CYS6 TRANSCRIPTION FACTOR (EUROFUNG)-RELATED-RELATED"/>
    <property type="match status" value="1"/>
</dbReference>
<keyword evidence="6" id="KW-1185">Reference proteome</keyword>
<accession>A0ABR0SK91</accession>
<evidence type="ECO:0000259" key="4">
    <source>
        <dbReference type="PROSITE" id="PS50048"/>
    </source>
</evidence>
<dbReference type="InterPro" id="IPR007219">
    <property type="entry name" value="XnlR_reg_dom"/>
</dbReference>
<gene>
    <name evidence="5" type="ORF">PT974_05974</name>
</gene>
<name>A0ABR0SK91_9HYPO</name>
<dbReference type="PANTHER" id="PTHR47785:SF5">
    <property type="entry name" value="ZN(II)2CYS6 TRANSCRIPTION FACTOR (EUROFUNG)"/>
    <property type="match status" value="1"/>
</dbReference>
<comment type="caution">
    <text evidence="5">The sequence shown here is derived from an EMBL/GenBank/DDBJ whole genome shotgun (WGS) entry which is preliminary data.</text>
</comment>
<dbReference type="InterPro" id="IPR053181">
    <property type="entry name" value="EcdB-like_regulator"/>
</dbReference>
<proteinExistence type="predicted"/>
<dbReference type="Pfam" id="PF04082">
    <property type="entry name" value="Fungal_trans"/>
    <property type="match status" value="1"/>
</dbReference>
<keyword evidence="2" id="KW-0539">Nucleus</keyword>
<sequence>MAGSEHVGTFHRLISISTPRLPDEMITLPQLLALQLQYLADTDTEWHGAVDVPPSHQQDSLVPQLSIAVAMSPGVAGTGGSSNGASTAGSLSTQNASSSTSSLDAEAPPSPTEVAGVTGRRPGKRPAARGTAFYPRKRANTACQVCRARKTKCDNMKPSCTYCLSVGATCIQSPVDLSSFDPASLKILDRLDELERVIRSVSSNPASESPASSTHLGPLFASPTADASGRGFGNSGGVDKSSISQQRQLSLPTIHETITAGAYRSGGVSARPGVFEDGPEINSILPQRVDHILQWSIFLDTQSHHLSPASYRAPPDAMSTPPASAASLAALCDMESPRIYELLNNFFHHIHCKNPILDEASARRTVLDAFLNGIDWSPASCLALIICALGCIATPFGPSTETKVGTQAYNDSQIFFHAAQKRIGPLLVRSDIVGAQCLFLSGIYLMMVFQPIYAWRFFSQALAACQHFPFLARAQNLQSSPDSMEMGRQDTQEQAVYWSAWKSERELRQELDLPDFDILNSGSTLYPPFFPAPPSQPANSPEGPDSEAQRARASWLFYLAEISLRRLTSRLSSEILSLRERYPSNSKFLDVLSDMMPEYEAQVREWSDSLPADLSINSPVEEDAAKAGCAMPSTWDESIYEVITMLAYWEDEDQTLNHWRAILERELTIARMS</sequence>
<dbReference type="Proteomes" id="UP001338125">
    <property type="component" value="Unassembled WGS sequence"/>
</dbReference>
<evidence type="ECO:0000256" key="3">
    <source>
        <dbReference type="SAM" id="MobiDB-lite"/>
    </source>
</evidence>